<keyword evidence="4" id="KW-1185">Reference proteome</keyword>
<protein>
    <submittedName>
        <fullName evidence="3">Uncharacterized protein</fullName>
    </submittedName>
</protein>
<reference evidence="3" key="1">
    <citation type="submission" date="2020-03" db="EMBL/GenBank/DDBJ databases">
        <authorList>
            <person name="Chebbi M.A."/>
            <person name="Drezen J.M."/>
        </authorList>
    </citation>
    <scope>NUCLEOTIDE SEQUENCE</scope>
    <source>
        <tissue evidence="3">Whole body</tissue>
    </source>
</reference>
<dbReference type="EMBL" id="JAAOIC020000019">
    <property type="protein sequence ID" value="KAG8040960.1"/>
    <property type="molecule type" value="Genomic_DNA"/>
</dbReference>
<organism evidence="3 4">
    <name type="scientific">Cotesia typhae</name>
    <dbReference type="NCBI Taxonomy" id="2053667"/>
    <lineage>
        <taxon>Eukaryota</taxon>
        <taxon>Metazoa</taxon>
        <taxon>Ecdysozoa</taxon>
        <taxon>Arthropoda</taxon>
        <taxon>Hexapoda</taxon>
        <taxon>Insecta</taxon>
        <taxon>Pterygota</taxon>
        <taxon>Neoptera</taxon>
        <taxon>Endopterygota</taxon>
        <taxon>Hymenoptera</taxon>
        <taxon>Apocrita</taxon>
        <taxon>Ichneumonoidea</taxon>
        <taxon>Braconidae</taxon>
        <taxon>Microgastrinae</taxon>
        <taxon>Cotesia</taxon>
    </lineage>
</organism>
<comment type="caution">
    <text evidence="3">The sequence shown here is derived from an EMBL/GenBank/DDBJ whole genome shotgun (WGS) entry which is preliminary data.</text>
</comment>
<keyword evidence="1" id="KW-0472">Membrane</keyword>
<keyword evidence="1" id="KW-1133">Transmembrane helix</keyword>
<name>A0A8J5R6T7_9HYME</name>
<evidence type="ECO:0000256" key="1">
    <source>
        <dbReference type="SAM" id="Phobius"/>
    </source>
</evidence>
<feature type="chain" id="PRO_5035209275" evidence="2">
    <location>
        <begin position="25"/>
        <end position="106"/>
    </location>
</feature>
<evidence type="ECO:0000313" key="4">
    <source>
        <dbReference type="Proteomes" id="UP000729913"/>
    </source>
</evidence>
<accession>A0A8J5R6T7</accession>
<keyword evidence="1" id="KW-0812">Transmembrane</keyword>
<keyword evidence="2" id="KW-0732">Signal</keyword>
<proteinExistence type="predicted"/>
<gene>
    <name evidence="3" type="ORF">G9C98_001948</name>
</gene>
<reference evidence="3" key="2">
    <citation type="submission" date="2021-04" db="EMBL/GenBank/DDBJ databases">
        <title>Genome-wide patterns of bracovirus chromosomal integration into multiple host tissues during parasitism.</title>
        <authorList>
            <person name="Chebbi M.A.C."/>
        </authorList>
    </citation>
    <scope>NUCLEOTIDE SEQUENCE</scope>
    <source>
        <tissue evidence="3">Whole body</tissue>
    </source>
</reference>
<evidence type="ECO:0000256" key="2">
    <source>
        <dbReference type="SAM" id="SignalP"/>
    </source>
</evidence>
<feature type="transmembrane region" description="Helical" evidence="1">
    <location>
        <begin position="48"/>
        <end position="68"/>
    </location>
</feature>
<dbReference type="AlphaFoldDB" id="A0A8J5R6T7"/>
<evidence type="ECO:0000313" key="3">
    <source>
        <dbReference type="EMBL" id="KAG8040960.1"/>
    </source>
</evidence>
<sequence length="106" mass="11854">MFNRKKYLLIILVVISLVATVVQSKMVADAPPDLVMEKTTTKGIVGSITSYFWPFTSVALQFINSILIHTKNMQLPCTIYNLSKLEYSCTPYYANVIDDSGAPMAR</sequence>
<feature type="signal peptide" evidence="2">
    <location>
        <begin position="1"/>
        <end position="24"/>
    </location>
</feature>
<dbReference type="OrthoDB" id="7669890at2759"/>
<dbReference type="Proteomes" id="UP000729913">
    <property type="component" value="Unassembled WGS sequence"/>
</dbReference>